<dbReference type="InterPro" id="IPR052024">
    <property type="entry name" value="Methanogen_methyltrans"/>
</dbReference>
<organism evidence="2">
    <name type="scientific">marine sediment metagenome</name>
    <dbReference type="NCBI Taxonomy" id="412755"/>
    <lineage>
        <taxon>unclassified sequences</taxon>
        <taxon>metagenomes</taxon>
        <taxon>ecological metagenomes</taxon>
    </lineage>
</organism>
<dbReference type="PANTHER" id="PTHR47099">
    <property type="entry name" value="METHYLCOBAMIDE:COM METHYLTRANSFERASE MTBA"/>
    <property type="match status" value="1"/>
</dbReference>
<proteinExistence type="predicted"/>
<feature type="domain" description="Uroporphyrinogen decarboxylase (URO-D)" evidence="1">
    <location>
        <begin position="2"/>
        <end position="184"/>
    </location>
</feature>
<comment type="caution">
    <text evidence="2">The sequence shown here is derived from an EMBL/GenBank/DDBJ whole genome shotgun (WGS) entry which is preliminary data.</text>
</comment>
<gene>
    <name evidence="2" type="ORF">S03H2_35687</name>
</gene>
<dbReference type="GO" id="GO:0004853">
    <property type="term" value="F:uroporphyrinogen decarboxylase activity"/>
    <property type="evidence" value="ECO:0007669"/>
    <property type="project" value="InterPro"/>
</dbReference>
<dbReference type="Gene3D" id="3.20.20.210">
    <property type="match status" value="1"/>
</dbReference>
<evidence type="ECO:0000259" key="1">
    <source>
        <dbReference type="Pfam" id="PF01208"/>
    </source>
</evidence>
<dbReference type="Pfam" id="PF01208">
    <property type="entry name" value="URO-D"/>
    <property type="match status" value="1"/>
</dbReference>
<reference evidence="2" key="1">
    <citation type="journal article" date="2014" name="Front. Microbiol.">
        <title>High frequency of phylogenetically diverse reductive dehalogenase-homologous genes in deep subseafloor sedimentary metagenomes.</title>
        <authorList>
            <person name="Kawai M."/>
            <person name="Futagami T."/>
            <person name="Toyoda A."/>
            <person name="Takaki Y."/>
            <person name="Nishi S."/>
            <person name="Hori S."/>
            <person name="Arai W."/>
            <person name="Tsubouchi T."/>
            <person name="Morono Y."/>
            <person name="Uchiyama I."/>
            <person name="Ito T."/>
            <person name="Fujiyama A."/>
            <person name="Inagaki F."/>
            <person name="Takami H."/>
        </authorList>
    </citation>
    <scope>NUCLEOTIDE SEQUENCE</scope>
    <source>
        <strain evidence="2">Expedition CK06-06</strain>
    </source>
</reference>
<dbReference type="GO" id="GO:0006779">
    <property type="term" value="P:porphyrin-containing compound biosynthetic process"/>
    <property type="evidence" value="ECO:0007669"/>
    <property type="project" value="InterPro"/>
</dbReference>
<dbReference type="EMBL" id="BARU01021849">
    <property type="protein sequence ID" value="GAH50030.1"/>
    <property type="molecule type" value="Genomic_DNA"/>
</dbReference>
<dbReference type="InterPro" id="IPR000257">
    <property type="entry name" value="Uroporphyrinogen_deCOase"/>
</dbReference>
<protein>
    <recommendedName>
        <fullName evidence="1">Uroporphyrinogen decarboxylase (URO-D) domain-containing protein</fullName>
    </recommendedName>
</protein>
<sequence>MDMYYREKEINYLLDGITDFNVEISKKIVKLGIVDGLRTGDDVGAQGGMVISPEMFRKFFKKRYKKIWEIYKDKNLPIFHHSCGNIMEIIPDLIEIGLDVLTPIQPEAMDPKELSKRFGKRLSFLGGISTQSTLPFGIPQDVRNEIINRIKVLGRDNGYIISPSHEVTSDCKDENFIMLIKTLEGYKKGEINIS</sequence>
<dbReference type="AlphaFoldDB" id="X1GYX1"/>
<dbReference type="SUPFAM" id="SSF51726">
    <property type="entry name" value="UROD/MetE-like"/>
    <property type="match status" value="1"/>
</dbReference>
<dbReference type="PANTHER" id="PTHR47099:SF1">
    <property type="entry name" value="METHYLCOBAMIDE:COM METHYLTRANSFERASE MTBA"/>
    <property type="match status" value="1"/>
</dbReference>
<name>X1GYX1_9ZZZZ</name>
<accession>X1GYX1</accession>
<evidence type="ECO:0000313" key="2">
    <source>
        <dbReference type="EMBL" id="GAH50030.1"/>
    </source>
</evidence>
<dbReference type="InterPro" id="IPR038071">
    <property type="entry name" value="UROD/MetE-like_sf"/>
</dbReference>